<evidence type="ECO:0000313" key="3">
    <source>
        <dbReference type="Proteomes" id="UP000576821"/>
    </source>
</evidence>
<dbReference type="Proteomes" id="UP000576821">
    <property type="component" value="Unassembled WGS sequence"/>
</dbReference>
<feature type="transmembrane region" description="Helical" evidence="1">
    <location>
        <begin position="12"/>
        <end position="30"/>
    </location>
</feature>
<evidence type="ECO:0000256" key="1">
    <source>
        <dbReference type="SAM" id="Phobius"/>
    </source>
</evidence>
<name>A0A846M6D0_9SPHN</name>
<protein>
    <submittedName>
        <fullName evidence="2">Uncharacterized protein</fullName>
    </submittedName>
</protein>
<dbReference type="AlphaFoldDB" id="A0A846M6D0"/>
<reference evidence="2 3" key="1">
    <citation type="submission" date="2020-03" db="EMBL/GenBank/DDBJ databases">
        <title>Genomic Encyclopedia of Type Strains, Phase IV (KMG-IV): sequencing the most valuable type-strain genomes for metagenomic binning, comparative biology and taxonomic classification.</title>
        <authorList>
            <person name="Goeker M."/>
        </authorList>
    </citation>
    <scope>NUCLEOTIDE SEQUENCE [LARGE SCALE GENOMIC DNA]</scope>
    <source>
        <strain evidence="2 3">DSM 21299</strain>
    </source>
</reference>
<proteinExistence type="predicted"/>
<dbReference type="EMBL" id="JAASQR010000001">
    <property type="protein sequence ID" value="NIJ15644.1"/>
    <property type="molecule type" value="Genomic_DNA"/>
</dbReference>
<organism evidence="2 3">
    <name type="scientific">Sphingobium vermicomposti</name>
    <dbReference type="NCBI Taxonomy" id="529005"/>
    <lineage>
        <taxon>Bacteria</taxon>
        <taxon>Pseudomonadati</taxon>
        <taxon>Pseudomonadota</taxon>
        <taxon>Alphaproteobacteria</taxon>
        <taxon>Sphingomonadales</taxon>
        <taxon>Sphingomonadaceae</taxon>
        <taxon>Sphingobium</taxon>
    </lineage>
</organism>
<evidence type="ECO:0000313" key="2">
    <source>
        <dbReference type="EMBL" id="NIJ15644.1"/>
    </source>
</evidence>
<keyword evidence="3" id="KW-1185">Reference proteome</keyword>
<keyword evidence="1" id="KW-0472">Membrane</keyword>
<keyword evidence="1" id="KW-0812">Transmembrane</keyword>
<keyword evidence="1" id="KW-1133">Transmembrane helix</keyword>
<sequence length="56" mass="6156">MNWKEGLRKGRSHLLMVAILVIAGSIIVGMEDDALQRETGKVSPQSVGEKLPARLR</sequence>
<gene>
    <name evidence="2" type="ORF">FHS54_000593</name>
</gene>
<accession>A0A846M6D0</accession>
<comment type="caution">
    <text evidence="2">The sequence shown here is derived from an EMBL/GenBank/DDBJ whole genome shotgun (WGS) entry which is preliminary data.</text>
</comment>